<dbReference type="AlphaFoldDB" id="A0A9J7A085"/>
<name>A0A9J7A085_9GAMM</name>
<protein>
    <submittedName>
        <fullName evidence="1">Crp/Fnr family transcriptional regulator</fullName>
    </submittedName>
</protein>
<organism evidence="1 2">
    <name type="scientific">Candidatus Endoriftia persephonae</name>
    <dbReference type="NCBI Taxonomy" id="393765"/>
    <lineage>
        <taxon>Bacteria</taxon>
        <taxon>Pseudomonadati</taxon>
        <taxon>Pseudomonadota</taxon>
        <taxon>Gammaproteobacteria</taxon>
        <taxon>Chromatiales</taxon>
        <taxon>Sedimenticolaceae</taxon>
        <taxon>Candidatus Endoriftia</taxon>
    </lineage>
</organism>
<dbReference type="Proteomes" id="UP001056649">
    <property type="component" value="Chromosome"/>
</dbReference>
<keyword evidence="2" id="KW-1185">Reference proteome</keyword>
<sequence length="131" mass="14875">MMMPSPAAGRPQNAQQRHLLKLFNELDEAGRRSLLDYAEFLQTRTSQETMAESEPEPLLEPKLIPRPENESVVKAIKRLSASFSMLPREALFNETSSLMMAHVMQGRSAPDVIDELEALFEAHYQKYRQGG</sequence>
<dbReference type="RefSeq" id="WP_005960765.1">
    <property type="nucleotide sequence ID" value="NZ_CP090569.1"/>
</dbReference>
<dbReference type="EMBL" id="CP090569">
    <property type="protein sequence ID" value="USF88367.1"/>
    <property type="molecule type" value="Genomic_DNA"/>
</dbReference>
<evidence type="ECO:0000313" key="1">
    <source>
        <dbReference type="EMBL" id="USF88367.1"/>
    </source>
</evidence>
<dbReference type="KEGG" id="eps:L0Y14_03775"/>
<proteinExistence type="predicted"/>
<evidence type="ECO:0000313" key="2">
    <source>
        <dbReference type="Proteomes" id="UP001056649"/>
    </source>
</evidence>
<accession>A0A9J7A085</accession>
<reference evidence="1" key="1">
    <citation type="journal article" date="2022" name="Mol. Ecol. Resour.">
        <title>The complete and closed genome of the facultative generalist Candidatus Endoriftia persephone from deep-sea hydrothermal vents.</title>
        <authorList>
            <person name="de Oliveira A.L."/>
            <person name="Srivastava A."/>
            <person name="Espada-Hinojosa S."/>
            <person name="Bright M."/>
        </authorList>
    </citation>
    <scope>NUCLEOTIDE SEQUENCE</scope>
    <source>
        <strain evidence="1">Tica-EPR-9o50.N</strain>
    </source>
</reference>
<gene>
    <name evidence="1" type="ORF">L0Y14_03775</name>
</gene>